<dbReference type="GO" id="GO:0006506">
    <property type="term" value="P:GPI anchor biosynthetic process"/>
    <property type="evidence" value="ECO:0007669"/>
    <property type="project" value="TreeGrafter"/>
</dbReference>
<evidence type="ECO:0000313" key="3">
    <source>
        <dbReference type="EMBL" id="KOF01663.1"/>
    </source>
</evidence>
<dbReference type="Proteomes" id="UP000036908">
    <property type="component" value="Unassembled WGS sequence"/>
</dbReference>
<dbReference type="Pfam" id="PF03372">
    <property type="entry name" value="Exo_endo_phos"/>
    <property type="match status" value="1"/>
</dbReference>
<feature type="domain" description="Endonuclease/exonuclease/phosphatase" evidence="2">
    <location>
        <begin position="34"/>
        <end position="252"/>
    </location>
</feature>
<dbReference type="PANTHER" id="PTHR14859">
    <property type="entry name" value="CALCOFLUOR WHITE HYPERSENSITIVE PROTEIN PRECURSOR"/>
    <property type="match status" value="1"/>
</dbReference>
<gene>
    <name evidence="3" type="ORF">OB69_16320</name>
</gene>
<evidence type="ECO:0000259" key="2">
    <source>
        <dbReference type="Pfam" id="PF03372"/>
    </source>
</evidence>
<dbReference type="EMBL" id="JSVA01000019">
    <property type="protein sequence ID" value="KOF01663.1"/>
    <property type="molecule type" value="Genomic_DNA"/>
</dbReference>
<organism evidence="3 4">
    <name type="scientific">Roseivirga seohaensis subsp. aquiponti</name>
    <dbReference type="NCBI Taxonomy" id="1566026"/>
    <lineage>
        <taxon>Bacteria</taxon>
        <taxon>Pseudomonadati</taxon>
        <taxon>Bacteroidota</taxon>
        <taxon>Cytophagia</taxon>
        <taxon>Cytophagales</taxon>
        <taxon>Roseivirgaceae</taxon>
        <taxon>Roseivirga</taxon>
    </lineage>
</organism>
<dbReference type="SUPFAM" id="SSF56219">
    <property type="entry name" value="DNase I-like"/>
    <property type="match status" value="1"/>
</dbReference>
<dbReference type="PATRIC" id="fig|1566026.4.peg.1586"/>
<dbReference type="GO" id="GO:0003824">
    <property type="term" value="F:catalytic activity"/>
    <property type="evidence" value="ECO:0007669"/>
    <property type="project" value="InterPro"/>
</dbReference>
<evidence type="ECO:0000313" key="4">
    <source>
        <dbReference type="Proteomes" id="UP000036908"/>
    </source>
</evidence>
<accession>A0A0L8AGZ5</accession>
<dbReference type="OrthoDB" id="5447300at2"/>
<dbReference type="AlphaFoldDB" id="A0A0L8AGZ5"/>
<reference evidence="4" key="1">
    <citation type="submission" date="2014-11" db="EMBL/GenBank/DDBJ databases">
        <title>Genome sequencing of Roseivirga sp. D-25.</title>
        <authorList>
            <person name="Selvaratnam C."/>
            <person name="Thevarajoo S."/>
            <person name="Goh K.M."/>
            <person name="Eee R."/>
            <person name="Chan K.-G."/>
            <person name="Chong C.S."/>
        </authorList>
    </citation>
    <scope>NUCLEOTIDE SEQUENCE [LARGE SCALE GENOMIC DNA]</scope>
    <source>
        <strain evidence="4">D-25</strain>
    </source>
</reference>
<protein>
    <recommendedName>
        <fullName evidence="2">Endonuclease/exonuclease/phosphatase domain-containing protein</fullName>
    </recommendedName>
</protein>
<dbReference type="GO" id="GO:0016020">
    <property type="term" value="C:membrane"/>
    <property type="evidence" value="ECO:0007669"/>
    <property type="project" value="GOC"/>
</dbReference>
<evidence type="ECO:0000256" key="1">
    <source>
        <dbReference type="SAM" id="SignalP"/>
    </source>
</evidence>
<feature type="chain" id="PRO_5005580235" description="Endonuclease/exonuclease/phosphatase domain-containing protein" evidence="1">
    <location>
        <begin position="25"/>
        <end position="265"/>
    </location>
</feature>
<proteinExistence type="predicted"/>
<dbReference type="Gene3D" id="3.60.10.10">
    <property type="entry name" value="Endonuclease/exonuclease/phosphatase"/>
    <property type="match status" value="1"/>
</dbReference>
<name>A0A0L8AGZ5_9BACT</name>
<sequence>MNYFRSLRFLFVTLFLGSQLSAQAPDSSRIVRVLTYNILHGKTLKGDFDLDLIASVISKEKSDLVALQEVDFKTNRSKKYDLVTELGIRTNMSPLFARAMYYDGGEYGEGILSNFTFLTTKNHPLPYTEGKEPRAAAEVNVVIKSGDTIRFVGTHLDHEADGHNRYIQAEELNKVLKRDNVPTILVGDLNETPENRVMQLLFKDWERSFADNAFTFPSDKPTKKIDYVLFRPAHRWRVLEKRVIDERVASDHRPVLVVLELLPDH</sequence>
<dbReference type="InterPro" id="IPR036691">
    <property type="entry name" value="Endo/exonu/phosph_ase_sf"/>
</dbReference>
<feature type="signal peptide" evidence="1">
    <location>
        <begin position="1"/>
        <end position="24"/>
    </location>
</feature>
<dbReference type="RefSeq" id="WP_053224822.1">
    <property type="nucleotide sequence ID" value="NZ_JSVA01000019.1"/>
</dbReference>
<dbReference type="PANTHER" id="PTHR14859:SF15">
    <property type="entry name" value="ENDONUCLEASE_EXONUCLEASE_PHOSPHATASE DOMAIN-CONTAINING PROTEIN"/>
    <property type="match status" value="1"/>
</dbReference>
<comment type="caution">
    <text evidence="3">The sequence shown here is derived from an EMBL/GenBank/DDBJ whole genome shotgun (WGS) entry which is preliminary data.</text>
</comment>
<dbReference type="InterPro" id="IPR051916">
    <property type="entry name" value="GPI-anchor_lipid_remodeler"/>
</dbReference>
<dbReference type="InterPro" id="IPR005135">
    <property type="entry name" value="Endo/exonuclease/phosphatase"/>
</dbReference>
<keyword evidence="1" id="KW-0732">Signal</keyword>
<keyword evidence="4" id="KW-1185">Reference proteome</keyword>